<name>A0A8S3H9C1_9BILA</name>
<feature type="region of interest" description="Disordered" evidence="1">
    <location>
        <begin position="120"/>
        <end position="164"/>
    </location>
</feature>
<sequence length="186" mass="20079">MSKTQVKLCEYFSANAASIKSKRVSSLSSITSEREHEPSLSSSSSSSIVQMEFGLFSSSLSTTSVEYGSSGSTITTEAESGSSSTIVKEPERGSSSSSSTIIIEQIRAIISQEKKNSSLISLSNRHMKEKSSPVSKSEKNNTGTSKNDDIGSVQSEMKTLQTMNDDIKIDKVSELVDDEIQRETIV</sequence>
<feature type="compositionally biased region" description="Polar residues" evidence="1">
    <location>
        <begin position="152"/>
        <end position="164"/>
    </location>
</feature>
<dbReference type="Proteomes" id="UP000676336">
    <property type="component" value="Unassembled WGS sequence"/>
</dbReference>
<protein>
    <submittedName>
        <fullName evidence="2">Uncharacterized protein</fullName>
    </submittedName>
</protein>
<evidence type="ECO:0000313" key="3">
    <source>
        <dbReference type="Proteomes" id="UP000676336"/>
    </source>
</evidence>
<feature type="compositionally biased region" description="Polar residues" evidence="1">
    <location>
        <begin position="71"/>
        <end position="86"/>
    </location>
</feature>
<comment type="caution">
    <text evidence="2">The sequence shown here is derived from an EMBL/GenBank/DDBJ whole genome shotgun (WGS) entry which is preliminary data.</text>
</comment>
<accession>A0A8S3H9C1</accession>
<proteinExistence type="predicted"/>
<organism evidence="2 3">
    <name type="scientific">Rotaria magnacalcarata</name>
    <dbReference type="NCBI Taxonomy" id="392030"/>
    <lineage>
        <taxon>Eukaryota</taxon>
        <taxon>Metazoa</taxon>
        <taxon>Spiralia</taxon>
        <taxon>Gnathifera</taxon>
        <taxon>Rotifera</taxon>
        <taxon>Eurotatoria</taxon>
        <taxon>Bdelloidea</taxon>
        <taxon>Philodinida</taxon>
        <taxon>Philodinidae</taxon>
        <taxon>Rotaria</taxon>
    </lineage>
</organism>
<gene>
    <name evidence="2" type="ORF">SMN809_LOCUS68471</name>
</gene>
<feature type="non-terminal residue" evidence="2">
    <location>
        <position position="1"/>
    </location>
</feature>
<evidence type="ECO:0000256" key="1">
    <source>
        <dbReference type="SAM" id="MobiDB-lite"/>
    </source>
</evidence>
<dbReference type="AlphaFoldDB" id="A0A8S3H9C1"/>
<dbReference type="EMBL" id="CAJOBI010317475">
    <property type="protein sequence ID" value="CAF5179391.1"/>
    <property type="molecule type" value="Genomic_DNA"/>
</dbReference>
<evidence type="ECO:0000313" key="2">
    <source>
        <dbReference type="EMBL" id="CAF5179391.1"/>
    </source>
</evidence>
<reference evidence="2" key="1">
    <citation type="submission" date="2021-02" db="EMBL/GenBank/DDBJ databases">
        <authorList>
            <person name="Nowell W R."/>
        </authorList>
    </citation>
    <scope>NUCLEOTIDE SEQUENCE</scope>
</reference>
<feature type="region of interest" description="Disordered" evidence="1">
    <location>
        <begin position="67"/>
        <end position="98"/>
    </location>
</feature>